<sequence>MKAEAHFIAKEDGVIAGISFAEMIFNEVDPSLKVEWSQKDGNYVHKGMQFGKVYGLSSCILLGHLFLLGKKTAQLRLYWGLIGEVPLGRVP</sequence>
<proteinExistence type="predicted"/>
<dbReference type="Pfam" id="PF02749">
    <property type="entry name" value="QRPTase_N"/>
    <property type="match status" value="1"/>
</dbReference>
<gene>
    <name evidence="3" type="primary">LOC120107680</name>
</gene>
<dbReference type="Proteomes" id="UP000228380">
    <property type="component" value="Unplaced"/>
</dbReference>
<dbReference type="InterPro" id="IPR022412">
    <property type="entry name" value="Quinolinate_PRibosylTrfase_N"/>
</dbReference>
<dbReference type="Gene3D" id="3.90.1170.20">
    <property type="entry name" value="Quinolinate phosphoribosyl transferase, N-terminal domain"/>
    <property type="match status" value="1"/>
</dbReference>
<dbReference type="InterPro" id="IPR037128">
    <property type="entry name" value="Quinolinate_PRibosylTase_N_sf"/>
</dbReference>
<dbReference type="PANTHER" id="PTHR32179:SF3">
    <property type="entry name" value="NICOTINATE-NUCLEOTIDE PYROPHOSPHORYLASE [CARBOXYLATING]"/>
    <property type="match status" value="1"/>
</dbReference>
<keyword evidence="2" id="KW-1185">Reference proteome</keyword>
<dbReference type="AlphaFoldDB" id="A0A8B8ZZJ1"/>
<name>A0A8B8ZZJ1_PHODC</name>
<dbReference type="GO" id="GO:0004514">
    <property type="term" value="F:nicotinate-nucleotide diphosphorylase (carboxylating) activity"/>
    <property type="evidence" value="ECO:0007669"/>
    <property type="project" value="TreeGrafter"/>
</dbReference>
<dbReference type="GO" id="GO:0034213">
    <property type="term" value="P:quinolinate catabolic process"/>
    <property type="evidence" value="ECO:0007669"/>
    <property type="project" value="TreeGrafter"/>
</dbReference>
<organism evidence="2 3">
    <name type="scientific">Phoenix dactylifera</name>
    <name type="common">Date palm</name>
    <dbReference type="NCBI Taxonomy" id="42345"/>
    <lineage>
        <taxon>Eukaryota</taxon>
        <taxon>Viridiplantae</taxon>
        <taxon>Streptophyta</taxon>
        <taxon>Embryophyta</taxon>
        <taxon>Tracheophyta</taxon>
        <taxon>Spermatophyta</taxon>
        <taxon>Magnoliopsida</taxon>
        <taxon>Liliopsida</taxon>
        <taxon>Arecaceae</taxon>
        <taxon>Coryphoideae</taxon>
        <taxon>Phoeniceae</taxon>
        <taxon>Phoenix</taxon>
    </lineage>
</organism>
<dbReference type="GO" id="GO:0009435">
    <property type="term" value="P:NAD+ biosynthetic process"/>
    <property type="evidence" value="ECO:0007669"/>
    <property type="project" value="TreeGrafter"/>
</dbReference>
<dbReference type="RefSeq" id="XP_038976978.1">
    <property type="nucleotide sequence ID" value="XM_039121050.1"/>
</dbReference>
<feature type="domain" description="Quinolinate phosphoribosyl transferase N-terminal" evidence="1">
    <location>
        <begin position="2"/>
        <end position="62"/>
    </location>
</feature>
<dbReference type="PANTHER" id="PTHR32179">
    <property type="entry name" value="NICOTINATE-NUCLEOTIDE PYROPHOSPHORYLASE [CARBOXYLATING]"/>
    <property type="match status" value="1"/>
</dbReference>
<dbReference type="InterPro" id="IPR027277">
    <property type="entry name" value="NadC/ModD"/>
</dbReference>
<reference evidence="3" key="1">
    <citation type="submission" date="2025-08" db="UniProtKB">
        <authorList>
            <consortium name="RefSeq"/>
        </authorList>
    </citation>
    <scope>IDENTIFICATION</scope>
    <source>
        <tissue evidence="3">Young leaves</tissue>
    </source>
</reference>
<accession>A0A8B8ZZJ1</accession>
<dbReference type="SUPFAM" id="SSF54675">
    <property type="entry name" value="Nicotinate/Quinolinate PRTase N-terminal domain-like"/>
    <property type="match status" value="1"/>
</dbReference>
<evidence type="ECO:0000313" key="3">
    <source>
        <dbReference type="RefSeq" id="XP_038976978.1"/>
    </source>
</evidence>
<dbReference type="GeneID" id="120107680"/>
<evidence type="ECO:0000259" key="1">
    <source>
        <dbReference type="Pfam" id="PF02749"/>
    </source>
</evidence>
<evidence type="ECO:0000313" key="2">
    <source>
        <dbReference type="Proteomes" id="UP000228380"/>
    </source>
</evidence>
<protein>
    <submittedName>
        <fullName evidence="3">Nicotinate-nucleotide pyrophosphorylase [carboxylating], chloroplastic-like isoform X2</fullName>
    </submittedName>
</protein>
<dbReference type="GO" id="GO:0005737">
    <property type="term" value="C:cytoplasm"/>
    <property type="evidence" value="ECO:0007669"/>
    <property type="project" value="TreeGrafter"/>
</dbReference>